<evidence type="ECO:0000259" key="5">
    <source>
        <dbReference type="Pfam" id="PF04545"/>
    </source>
</evidence>
<dbReference type="Proteomes" id="UP000318453">
    <property type="component" value="Chromosome"/>
</dbReference>
<dbReference type="Gene3D" id="1.10.10.10">
    <property type="entry name" value="Winged helix-like DNA-binding domain superfamily/Winged helix DNA-binding domain"/>
    <property type="match status" value="1"/>
</dbReference>
<evidence type="ECO:0000256" key="1">
    <source>
        <dbReference type="ARBA" id="ARBA00023015"/>
    </source>
</evidence>
<dbReference type="Pfam" id="PF04545">
    <property type="entry name" value="Sigma70_r4"/>
    <property type="match status" value="1"/>
</dbReference>
<keyword evidence="4" id="KW-0804">Transcription</keyword>
<dbReference type="InterPro" id="IPR013325">
    <property type="entry name" value="RNA_pol_sigma_r2"/>
</dbReference>
<name>A0A5B8NL78_9CHRO</name>
<dbReference type="RefSeq" id="WP_146295643.1">
    <property type="nucleotide sequence ID" value="NZ_CP042326.1"/>
</dbReference>
<dbReference type="NCBIfam" id="TIGR02937">
    <property type="entry name" value="sigma70-ECF"/>
    <property type="match status" value="1"/>
</dbReference>
<keyword evidence="7" id="KW-1185">Reference proteome</keyword>
<keyword evidence="3" id="KW-0238">DNA-binding</keyword>
<dbReference type="CDD" id="cd06171">
    <property type="entry name" value="Sigma70_r4"/>
    <property type="match status" value="1"/>
</dbReference>
<proteinExistence type="predicted"/>
<dbReference type="AlphaFoldDB" id="A0A5B8NL78"/>
<gene>
    <name evidence="6" type="ORF">FRE64_08765</name>
</gene>
<dbReference type="KEGG" id="enn:FRE64_08765"/>
<dbReference type="InterPro" id="IPR007630">
    <property type="entry name" value="RNA_pol_sigma70_r4"/>
</dbReference>
<dbReference type="SUPFAM" id="SSF88946">
    <property type="entry name" value="Sigma2 domain of RNA polymerase sigma factors"/>
    <property type="match status" value="1"/>
</dbReference>
<dbReference type="SUPFAM" id="SSF88659">
    <property type="entry name" value="Sigma3 and sigma4 domains of RNA polymerase sigma factors"/>
    <property type="match status" value="1"/>
</dbReference>
<dbReference type="GO" id="GO:0003677">
    <property type="term" value="F:DNA binding"/>
    <property type="evidence" value="ECO:0007669"/>
    <property type="project" value="UniProtKB-KW"/>
</dbReference>
<evidence type="ECO:0000256" key="3">
    <source>
        <dbReference type="ARBA" id="ARBA00023125"/>
    </source>
</evidence>
<reference evidence="6" key="1">
    <citation type="submission" date="2019-08" db="EMBL/GenBank/DDBJ databases">
        <title>Carotenoids and Carotenoid Binding Proteins in the Halophilic Cyanobacterium Euhalothece sp. ZM00.</title>
        <authorList>
            <person name="Cho S.M."/>
            <person name="Song J.Y."/>
            <person name="Park Y.-I."/>
        </authorList>
    </citation>
    <scope>NUCLEOTIDE SEQUENCE [LARGE SCALE GENOMIC DNA]</scope>
    <source>
        <strain evidence="6">Z-M001</strain>
    </source>
</reference>
<evidence type="ECO:0000256" key="2">
    <source>
        <dbReference type="ARBA" id="ARBA00023082"/>
    </source>
</evidence>
<dbReference type="InterPro" id="IPR013324">
    <property type="entry name" value="RNA_pol_sigma_r3/r4-like"/>
</dbReference>
<dbReference type="GO" id="GO:0006352">
    <property type="term" value="P:DNA-templated transcription initiation"/>
    <property type="evidence" value="ECO:0007669"/>
    <property type="project" value="InterPro"/>
</dbReference>
<dbReference type="EMBL" id="CP042326">
    <property type="protein sequence ID" value="QDZ40022.1"/>
    <property type="molecule type" value="Genomic_DNA"/>
</dbReference>
<evidence type="ECO:0000313" key="7">
    <source>
        <dbReference type="Proteomes" id="UP000318453"/>
    </source>
</evidence>
<evidence type="ECO:0000256" key="4">
    <source>
        <dbReference type="ARBA" id="ARBA00023163"/>
    </source>
</evidence>
<feature type="domain" description="RNA polymerase sigma-70 region 4" evidence="5">
    <location>
        <begin position="308"/>
        <end position="353"/>
    </location>
</feature>
<organism evidence="6 7">
    <name type="scientific">Euhalothece natronophila Z-M001</name>
    <dbReference type="NCBI Taxonomy" id="522448"/>
    <lineage>
        <taxon>Bacteria</taxon>
        <taxon>Bacillati</taxon>
        <taxon>Cyanobacteriota</taxon>
        <taxon>Cyanophyceae</taxon>
        <taxon>Oscillatoriophycideae</taxon>
        <taxon>Chroococcales</taxon>
        <taxon>Halothecacae</taxon>
        <taxon>Halothece cluster</taxon>
        <taxon>Euhalothece</taxon>
    </lineage>
</organism>
<accession>A0A5B8NL78</accession>
<dbReference type="OrthoDB" id="527295at2"/>
<protein>
    <submittedName>
        <fullName evidence="6">Sigma-70 family RNA polymerase sigma factor</fullName>
    </submittedName>
</protein>
<keyword evidence="2" id="KW-0731">Sigma factor</keyword>
<dbReference type="GO" id="GO:0016987">
    <property type="term" value="F:sigma factor activity"/>
    <property type="evidence" value="ECO:0007669"/>
    <property type="project" value="UniProtKB-KW"/>
</dbReference>
<dbReference type="PANTHER" id="PTHR30385:SF7">
    <property type="entry name" value="RNA POLYMERASE SIGMA FACTOR FLIA"/>
    <property type="match status" value="1"/>
</dbReference>
<sequence length="403" mass="46322">MYPRKDVVALFSTFLQFDQEQFRGWASDPRLHRSMEKSLAAIAETSDQFWVQYWHKHWQDQSSPLARGHLSAYLQEPAYWAAYHITRSFSQLSYSLADCFQIAIAELDTVIKGFNPDKNSSLKGYARAIFNSTIKGILRQRQETDICSDWGLLRKLSQKRVKEALEQQGFSSTEIAAYTLAWHCFNENYVPEPGQKTRQLKRPEAETWSAIAQCYNNQARQNTPPMETVTQGEQLESWLLKIAKVARSYLYPTVSSTDQPISEGDNQTFADTLADANTPTPLTEIISAEEQKQREVQQGEMSLILKSAIAQLDSKQQALLDYYYHQGYTQTEIAKALNIKQYKVSRQLNKIRKTLLQNLAQWSEKTLHIQLSSNLLKEMSGVLEEWLTTHYSPIEEQATQESP</sequence>
<evidence type="ECO:0000313" key="6">
    <source>
        <dbReference type="EMBL" id="QDZ40022.1"/>
    </source>
</evidence>
<dbReference type="InterPro" id="IPR036388">
    <property type="entry name" value="WH-like_DNA-bd_sf"/>
</dbReference>
<dbReference type="PANTHER" id="PTHR30385">
    <property type="entry name" value="SIGMA FACTOR F FLAGELLAR"/>
    <property type="match status" value="1"/>
</dbReference>
<keyword evidence="1" id="KW-0805">Transcription regulation</keyword>
<dbReference type="InterPro" id="IPR014284">
    <property type="entry name" value="RNA_pol_sigma-70_dom"/>
</dbReference>